<proteinExistence type="predicted"/>
<dbReference type="EMBL" id="HBIR01030494">
    <property type="protein sequence ID" value="CAE0559504.1"/>
    <property type="molecule type" value="Transcribed_RNA"/>
</dbReference>
<name>A0A6V2SFR6_EMIHU</name>
<evidence type="ECO:0000313" key="2">
    <source>
        <dbReference type="EMBL" id="CAE0559505.1"/>
    </source>
</evidence>
<organism evidence="2">
    <name type="scientific">Emiliania huxleyi</name>
    <name type="common">Coccolithophore</name>
    <name type="synonym">Pontosphaera huxleyi</name>
    <dbReference type="NCBI Taxonomy" id="2903"/>
    <lineage>
        <taxon>Eukaryota</taxon>
        <taxon>Haptista</taxon>
        <taxon>Haptophyta</taxon>
        <taxon>Prymnesiophyceae</taxon>
        <taxon>Isochrysidales</taxon>
        <taxon>Noelaerhabdaceae</taxon>
        <taxon>Emiliania</taxon>
    </lineage>
</organism>
<dbReference type="AlphaFoldDB" id="A0A6V2SFR6"/>
<evidence type="ECO:0000313" key="1">
    <source>
        <dbReference type="EMBL" id="CAE0559504.1"/>
    </source>
</evidence>
<sequence>MGKISLALGVMHFHVACRSRQSFVSPAGSSDAAWSVPFQVRSLVKCRSFHCAPIAYAATSTAMPRWWPEKPIALTRAWYLSYSSRSSSRHTSSKGTCSQAVA</sequence>
<reference evidence="2" key="1">
    <citation type="submission" date="2021-01" db="EMBL/GenBank/DDBJ databases">
        <authorList>
            <person name="Corre E."/>
            <person name="Pelletier E."/>
            <person name="Niang G."/>
            <person name="Scheremetjew M."/>
            <person name="Finn R."/>
            <person name="Kale V."/>
            <person name="Holt S."/>
            <person name="Cochrane G."/>
            <person name="Meng A."/>
            <person name="Brown T."/>
            <person name="Cohen L."/>
        </authorList>
    </citation>
    <scope>NUCLEOTIDE SEQUENCE</scope>
    <source>
        <strain evidence="2">379</strain>
    </source>
</reference>
<dbReference type="EMBL" id="HBIR01030495">
    <property type="protein sequence ID" value="CAE0559505.1"/>
    <property type="molecule type" value="Transcribed_RNA"/>
</dbReference>
<gene>
    <name evidence="1" type="ORF">EHUX00137_LOCUS23621</name>
    <name evidence="2" type="ORF">EHUX00137_LOCUS23622</name>
</gene>
<protein>
    <submittedName>
        <fullName evidence="2">Uncharacterized protein</fullName>
    </submittedName>
</protein>
<accession>A0A6V2SFR6</accession>